<evidence type="ECO:0000256" key="3">
    <source>
        <dbReference type="ARBA" id="ARBA00022989"/>
    </source>
</evidence>
<dbReference type="Pfam" id="PF04991">
    <property type="entry name" value="LicD"/>
    <property type="match status" value="1"/>
</dbReference>
<dbReference type="InterPro" id="IPR009644">
    <property type="entry name" value="FKTN/MNN4/W02B3.4-1"/>
</dbReference>
<dbReference type="Proteomes" id="UP000800039">
    <property type="component" value="Unassembled WGS sequence"/>
</dbReference>
<gene>
    <name evidence="8" type="ORF">K460DRAFT_386597</name>
</gene>
<evidence type="ECO:0000256" key="2">
    <source>
        <dbReference type="ARBA" id="ARBA00022692"/>
    </source>
</evidence>
<comment type="subcellular location">
    <subcellularLocation>
        <location evidence="1">Membrane</location>
        <topology evidence="1">Single-pass membrane protein</topology>
    </subcellularLocation>
</comment>
<dbReference type="AlphaFoldDB" id="A0A9P4GIL2"/>
<dbReference type="PANTHER" id="PTHR15407:SF32">
    <property type="entry name" value="PROTEIN (MNN4), PUTATIVE (AFU_ORTHOLOGUE AFUA_1G03790)-RELATED"/>
    <property type="match status" value="1"/>
</dbReference>
<evidence type="ECO:0000256" key="6">
    <source>
        <dbReference type="SAM" id="SignalP"/>
    </source>
</evidence>
<keyword evidence="9" id="KW-1185">Reference proteome</keyword>
<dbReference type="GO" id="GO:0009100">
    <property type="term" value="P:glycoprotein metabolic process"/>
    <property type="evidence" value="ECO:0007669"/>
    <property type="project" value="UniProtKB-ARBA"/>
</dbReference>
<feature type="chain" id="PRO_5040317315" description="LicD/FKTN/FKRP nucleotidyltransferase domain-containing protein" evidence="6">
    <location>
        <begin position="19"/>
        <end position="396"/>
    </location>
</feature>
<comment type="caution">
    <text evidence="8">The sequence shown here is derived from an EMBL/GenBank/DDBJ whole genome shotgun (WGS) entry which is preliminary data.</text>
</comment>
<dbReference type="EMBL" id="ML976616">
    <property type="protein sequence ID" value="KAF1846317.1"/>
    <property type="molecule type" value="Genomic_DNA"/>
</dbReference>
<keyword evidence="2" id="KW-0812">Transmembrane</keyword>
<evidence type="ECO:0000259" key="7">
    <source>
        <dbReference type="Pfam" id="PF04991"/>
    </source>
</evidence>
<keyword evidence="6" id="KW-0732">Signal</keyword>
<proteinExistence type="predicted"/>
<feature type="signal peptide" evidence="6">
    <location>
        <begin position="1"/>
        <end position="18"/>
    </location>
</feature>
<accession>A0A9P4GIL2</accession>
<evidence type="ECO:0000256" key="5">
    <source>
        <dbReference type="SAM" id="MobiDB-lite"/>
    </source>
</evidence>
<dbReference type="InterPro" id="IPR007074">
    <property type="entry name" value="LicD/FKTN/FKRP_NTP_transf"/>
</dbReference>
<sequence>MKLPTELLLLALTHLASCATLRPRSANFASVRGLTSLSTDHSSNNDVLRPEKYFHESTFHSHYDGRFAEAQLPPQTRAFHLRLLLRSYMDTMDIIGIRTWIMHGCLLGWWWNGKILPWDSDVDVMVDERSMAELGNWWNMTVHHYTAKDLGISAKDMEKPKIPHSVEDQKAHLRKLYLEKEVLRKGKKYLLEVNPHYTNTSTTDRHNVIDARWIDTATGLYIDITTIHVAPTPPDPRDPSSPSSNVEDEDILMFTKDQHAYSHYQIFPLRRSTFESIPVRIPYAYESLLAEEYGLESLTDTWYNGYGFDPDTHEWVIAEPTEQQSKELADREAMKPKPKPKPKERPKPEPKPSPKLATGTVVAEAPHSTGEGVHGDKAGQLGDGRWPPGPGATTKA</sequence>
<keyword evidence="3" id="KW-1133">Transmembrane helix</keyword>
<feature type="region of interest" description="Disordered" evidence="5">
    <location>
        <begin position="322"/>
        <end position="396"/>
    </location>
</feature>
<dbReference type="RefSeq" id="XP_040788880.1">
    <property type="nucleotide sequence ID" value="XM_040935608.1"/>
</dbReference>
<feature type="compositionally biased region" description="Basic and acidic residues" evidence="5">
    <location>
        <begin position="324"/>
        <end position="352"/>
    </location>
</feature>
<name>A0A9P4GIL2_9PLEO</name>
<dbReference type="PANTHER" id="PTHR15407">
    <property type="entry name" value="FUKUTIN-RELATED"/>
    <property type="match status" value="1"/>
</dbReference>
<dbReference type="GO" id="GO:0016020">
    <property type="term" value="C:membrane"/>
    <property type="evidence" value="ECO:0007669"/>
    <property type="project" value="UniProtKB-SubCell"/>
</dbReference>
<protein>
    <recommendedName>
        <fullName evidence="7">LicD/FKTN/FKRP nucleotidyltransferase domain-containing protein</fullName>
    </recommendedName>
</protein>
<reference evidence="8" key="1">
    <citation type="submission" date="2020-01" db="EMBL/GenBank/DDBJ databases">
        <authorList>
            <consortium name="DOE Joint Genome Institute"/>
            <person name="Haridas S."/>
            <person name="Albert R."/>
            <person name="Binder M."/>
            <person name="Bloem J."/>
            <person name="Labutti K."/>
            <person name="Salamov A."/>
            <person name="Andreopoulos B."/>
            <person name="Baker S.E."/>
            <person name="Barry K."/>
            <person name="Bills G."/>
            <person name="Bluhm B.H."/>
            <person name="Cannon C."/>
            <person name="Castanera R."/>
            <person name="Culley D.E."/>
            <person name="Daum C."/>
            <person name="Ezra D."/>
            <person name="Gonzalez J.B."/>
            <person name="Henrissat B."/>
            <person name="Kuo A."/>
            <person name="Liang C."/>
            <person name="Lipzen A."/>
            <person name="Lutzoni F."/>
            <person name="Magnuson J."/>
            <person name="Mondo S."/>
            <person name="Nolan M."/>
            <person name="Ohm R."/>
            <person name="Pangilinan J."/>
            <person name="Park H.-J."/>
            <person name="Ramirez L."/>
            <person name="Alfaro M."/>
            <person name="Sun H."/>
            <person name="Tritt A."/>
            <person name="Yoshinaga Y."/>
            <person name="Zwiers L.-H."/>
            <person name="Turgeon B.G."/>
            <person name="Goodwin S.B."/>
            <person name="Spatafora J.W."/>
            <person name="Crous P.W."/>
            <person name="Grigoriev I.V."/>
        </authorList>
    </citation>
    <scope>NUCLEOTIDE SEQUENCE</scope>
    <source>
        <strain evidence="8">CBS 394.84</strain>
    </source>
</reference>
<dbReference type="GeneID" id="63852859"/>
<evidence type="ECO:0000313" key="8">
    <source>
        <dbReference type="EMBL" id="KAF1846317.1"/>
    </source>
</evidence>
<feature type="domain" description="LicD/FKTN/FKRP nucleotidyltransferase" evidence="7">
    <location>
        <begin position="96"/>
        <end position="234"/>
    </location>
</feature>
<evidence type="ECO:0000256" key="4">
    <source>
        <dbReference type="ARBA" id="ARBA00023136"/>
    </source>
</evidence>
<evidence type="ECO:0000256" key="1">
    <source>
        <dbReference type="ARBA" id="ARBA00004167"/>
    </source>
</evidence>
<organism evidence="8 9">
    <name type="scientific">Cucurbitaria berberidis CBS 394.84</name>
    <dbReference type="NCBI Taxonomy" id="1168544"/>
    <lineage>
        <taxon>Eukaryota</taxon>
        <taxon>Fungi</taxon>
        <taxon>Dikarya</taxon>
        <taxon>Ascomycota</taxon>
        <taxon>Pezizomycotina</taxon>
        <taxon>Dothideomycetes</taxon>
        <taxon>Pleosporomycetidae</taxon>
        <taxon>Pleosporales</taxon>
        <taxon>Pleosporineae</taxon>
        <taxon>Cucurbitariaceae</taxon>
        <taxon>Cucurbitaria</taxon>
    </lineage>
</organism>
<dbReference type="OrthoDB" id="444255at2759"/>
<keyword evidence="4" id="KW-0472">Membrane</keyword>
<evidence type="ECO:0000313" key="9">
    <source>
        <dbReference type="Proteomes" id="UP000800039"/>
    </source>
</evidence>